<dbReference type="EC" id="2.7.13.3" evidence="2"/>
<dbReference type="InterPro" id="IPR052162">
    <property type="entry name" value="Sensor_kinase/Photoreceptor"/>
</dbReference>
<evidence type="ECO:0000256" key="2">
    <source>
        <dbReference type="ARBA" id="ARBA00012438"/>
    </source>
</evidence>
<dbReference type="InterPro" id="IPR004358">
    <property type="entry name" value="Sig_transdc_His_kin-like_C"/>
</dbReference>
<evidence type="ECO:0000256" key="4">
    <source>
        <dbReference type="ARBA" id="ARBA00022679"/>
    </source>
</evidence>
<dbReference type="PROSITE" id="PS50109">
    <property type="entry name" value="HIS_KIN"/>
    <property type="match status" value="1"/>
</dbReference>
<evidence type="ECO:0000256" key="6">
    <source>
        <dbReference type="PROSITE-ProRule" id="PRU00169"/>
    </source>
</evidence>
<dbReference type="OrthoDB" id="9815750at2"/>
<feature type="domain" description="PAS" evidence="9">
    <location>
        <begin position="168"/>
        <end position="226"/>
    </location>
</feature>
<dbReference type="SMART" id="SM00091">
    <property type="entry name" value="PAS"/>
    <property type="match status" value="2"/>
</dbReference>
<feature type="modified residue" description="4-aspartylphosphate" evidence="6">
    <location>
        <position position="603"/>
    </location>
</feature>
<dbReference type="SMART" id="SM00086">
    <property type="entry name" value="PAC"/>
    <property type="match status" value="2"/>
</dbReference>
<keyword evidence="5" id="KW-0418">Kinase</keyword>
<dbReference type="InterPro" id="IPR005467">
    <property type="entry name" value="His_kinase_dom"/>
</dbReference>
<dbReference type="RefSeq" id="WP_016548688.1">
    <property type="nucleotide sequence ID" value="NZ_AKWZ02000003.1"/>
</dbReference>
<dbReference type="PANTHER" id="PTHR43304">
    <property type="entry name" value="PHYTOCHROME-LIKE PROTEIN CPH1"/>
    <property type="match status" value="1"/>
</dbReference>
<organism evidence="11 12">
    <name type="scientific">Leptospira fainei serovar Hurstbridge str. BUT 6</name>
    <dbReference type="NCBI Taxonomy" id="1193011"/>
    <lineage>
        <taxon>Bacteria</taxon>
        <taxon>Pseudomonadati</taxon>
        <taxon>Spirochaetota</taxon>
        <taxon>Spirochaetia</taxon>
        <taxon>Leptospirales</taxon>
        <taxon>Leptospiraceae</taxon>
        <taxon>Leptospira</taxon>
    </lineage>
</organism>
<dbReference type="GO" id="GO:0000155">
    <property type="term" value="F:phosphorelay sensor kinase activity"/>
    <property type="evidence" value="ECO:0007669"/>
    <property type="project" value="InterPro"/>
</dbReference>
<dbReference type="EMBL" id="AKWZ02000003">
    <property type="protein sequence ID" value="EPG75603.1"/>
    <property type="molecule type" value="Genomic_DNA"/>
</dbReference>
<dbReference type="NCBIfam" id="TIGR00229">
    <property type="entry name" value="sensory_box"/>
    <property type="match status" value="2"/>
</dbReference>
<dbReference type="Pfam" id="PF02518">
    <property type="entry name" value="HATPase_c"/>
    <property type="match status" value="1"/>
</dbReference>
<feature type="domain" description="PAS" evidence="9">
    <location>
        <begin position="41"/>
        <end position="111"/>
    </location>
</feature>
<dbReference type="SMART" id="SM00388">
    <property type="entry name" value="HisKA"/>
    <property type="match status" value="1"/>
</dbReference>
<feature type="domain" description="PAC" evidence="10">
    <location>
        <begin position="115"/>
        <end position="167"/>
    </location>
</feature>
<dbReference type="SUPFAM" id="SSF55785">
    <property type="entry name" value="PYP-like sensor domain (PAS domain)"/>
    <property type="match status" value="2"/>
</dbReference>
<dbReference type="InterPro" id="IPR003594">
    <property type="entry name" value="HATPase_dom"/>
</dbReference>
<dbReference type="InterPro" id="IPR001789">
    <property type="entry name" value="Sig_transdc_resp-reg_receiver"/>
</dbReference>
<proteinExistence type="predicted"/>
<dbReference type="SUPFAM" id="SSF47384">
    <property type="entry name" value="Homodimeric domain of signal transducing histidine kinase"/>
    <property type="match status" value="1"/>
</dbReference>
<dbReference type="Proteomes" id="UP000014540">
    <property type="component" value="Unassembled WGS sequence"/>
</dbReference>
<evidence type="ECO:0000259" key="7">
    <source>
        <dbReference type="PROSITE" id="PS50109"/>
    </source>
</evidence>
<dbReference type="InterPro" id="IPR036890">
    <property type="entry name" value="HATPase_C_sf"/>
</dbReference>
<sequence length="667" mass="75817">MQECEEQTSNGKDCDPPCLEIPHPLFSTEEAESSDRELIKNELRFHAAMHHSPNGFAILSPNGRWISVNPALCKIVGYSEEELQETDYQSITHPQDLEGDYNHIQALLNGKLDSYRREKRYRHKEGHYLWVQLDVSLVRKKNGVPNYFVSQIQEISERKQAEKALRESEERFRQLAETIDEIFWMKDAETNRLLYVSPAYERIWGRSIESLFQNPDSWLDTVHSDDLHLAFPNLKNQNDQGGINEKFRIIRSDGSERWIRAHSFKVIGSDGKVDRIVGVARDVTKQHELEKQLAHSQRMESIGSLAGGVAHDFNNILTVILGFSSILEQNKENPQKIMQSVQVIRKTAERGASLVKQLLTLARKSESFFQSISLNEVVQEALNIAKSTFPKSIIINTDFQSDSIRINADYTQIHQIFVNLVLNAKDAMQNGGKLTISMKEVDRNSFSSTDPRVSQRRFALLEISDTGIGMNEETKRRIFDPFFTTKALGKGTGLGLALVEGIVENHNGFITVESVLGQGTKFSIYLPVESQKPESRTVHEPIENAQLGKGEWILLIEDEEMILEPLTNYLSHFGYNLLSAKDGEEALSVFSANRDKIQVVLCDLNLPKINGIEVLKKIGSFDSSKTLILASGYIDPQLRPEIEKIGLKYTIQKPYKFEEILRVLKEI</sequence>
<dbReference type="Gene3D" id="3.30.450.20">
    <property type="entry name" value="PAS domain"/>
    <property type="match status" value="2"/>
</dbReference>
<evidence type="ECO:0000313" key="11">
    <source>
        <dbReference type="EMBL" id="EPG75603.1"/>
    </source>
</evidence>
<feature type="domain" description="PAC" evidence="10">
    <location>
        <begin position="243"/>
        <end position="295"/>
    </location>
</feature>
<comment type="catalytic activity">
    <reaction evidence="1">
        <text>ATP + protein L-histidine = ADP + protein N-phospho-L-histidine.</text>
        <dbReference type="EC" id="2.7.13.3"/>
    </reaction>
</comment>
<feature type="domain" description="Histidine kinase" evidence="7">
    <location>
        <begin position="308"/>
        <end position="530"/>
    </location>
</feature>
<accession>S3V2G7</accession>
<gene>
    <name evidence="11" type="ORF">LEP1GSC058_1984</name>
</gene>
<reference evidence="11" key="1">
    <citation type="submission" date="2013-04" db="EMBL/GenBank/DDBJ databases">
        <authorList>
            <person name="Harkins D.M."/>
            <person name="Durkin A.S."/>
            <person name="Selengut J.D."/>
            <person name="Sanka R."/>
            <person name="DePew J."/>
            <person name="Purushe J."/>
            <person name="Ahmed A."/>
            <person name="van der Linden H."/>
            <person name="Goris M.G.A."/>
            <person name="Hartskeerl R.A."/>
            <person name="Vinetz J.M."/>
            <person name="Sutton G.G."/>
            <person name="Nelson W.C."/>
            <person name="Fouts D.E."/>
        </authorList>
    </citation>
    <scope>NUCLEOTIDE SEQUENCE [LARGE SCALE GENOMIC DNA]</scope>
    <source>
        <strain evidence="11">BUT 6</strain>
    </source>
</reference>
<dbReference type="InterPro" id="IPR000700">
    <property type="entry name" value="PAS-assoc_C"/>
</dbReference>
<dbReference type="AlphaFoldDB" id="S3V2G7"/>
<dbReference type="SUPFAM" id="SSF52172">
    <property type="entry name" value="CheY-like"/>
    <property type="match status" value="1"/>
</dbReference>
<protein>
    <recommendedName>
        <fullName evidence="2">histidine kinase</fullName>
        <ecNumber evidence="2">2.7.13.3</ecNumber>
    </recommendedName>
</protein>
<dbReference type="InterPro" id="IPR036097">
    <property type="entry name" value="HisK_dim/P_sf"/>
</dbReference>
<dbReference type="PROSITE" id="PS50110">
    <property type="entry name" value="RESPONSE_REGULATORY"/>
    <property type="match status" value="1"/>
</dbReference>
<evidence type="ECO:0000259" key="8">
    <source>
        <dbReference type="PROSITE" id="PS50110"/>
    </source>
</evidence>
<dbReference type="InterPro" id="IPR003661">
    <property type="entry name" value="HisK_dim/P_dom"/>
</dbReference>
<dbReference type="InterPro" id="IPR035965">
    <property type="entry name" value="PAS-like_dom_sf"/>
</dbReference>
<keyword evidence="12" id="KW-1185">Reference proteome</keyword>
<dbReference type="PANTHER" id="PTHR43304:SF1">
    <property type="entry name" value="PAC DOMAIN-CONTAINING PROTEIN"/>
    <property type="match status" value="1"/>
</dbReference>
<keyword evidence="3 6" id="KW-0597">Phosphoprotein</keyword>
<evidence type="ECO:0000256" key="3">
    <source>
        <dbReference type="ARBA" id="ARBA00022553"/>
    </source>
</evidence>
<feature type="domain" description="Response regulatory" evidence="8">
    <location>
        <begin position="552"/>
        <end position="667"/>
    </location>
</feature>
<dbReference type="InterPro" id="IPR001610">
    <property type="entry name" value="PAC"/>
</dbReference>
<evidence type="ECO:0000259" key="10">
    <source>
        <dbReference type="PROSITE" id="PS50113"/>
    </source>
</evidence>
<dbReference type="Gene3D" id="3.40.50.2300">
    <property type="match status" value="1"/>
</dbReference>
<dbReference type="CDD" id="cd00156">
    <property type="entry name" value="REC"/>
    <property type="match status" value="1"/>
</dbReference>
<name>S3V2G7_9LEPT</name>
<dbReference type="CDD" id="cd00130">
    <property type="entry name" value="PAS"/>
    <property type="match status" value="2"/>
</dbReference>
<dbReference type="SUPFAM" id="SSF55874">
    <property type="entry name" value="ATPase domain of HSP90 chaperone/DNA topoisomerase II/histidine kinase"/>
    <property type="match status" value="1"/>
</dbReference>
<dbReference type="SMART" id="SM00387">
    <property type="entry name" value="HATPase_c"/>
    <property type="match status" value="1"/>
</dbReference>
<dbReference type="CDD" id="cd00082">
    <property type="entry name" value="HisKA"/>
    <property type="match status" value="1"/>
</dbReference>
<dbReference type="Gene3D" id="1.10.287.130">
    <property type="match status" value="1"/>
</dbReference>
<dbReference type="InterPro" id="IPR000014">
    <property type="entry name" value="PAS"/>
</dbReference>
<dbReference type="SMART" id="SM00448">
    <property type="entry name" value="REC"/>
    <property type="match status" value="1"/>
</dbReference>
<evidence type="ECO:0000313" key="12">
    <source>
        <dbReference type="Proteomes" id="UP000014540"/>
    </source>
</evidence>
<evidence type="ECO:0000256" key="5">
    <source>
        <dbReference type="ARBA" id="ARBA00022777"/>
    </source>
</evidence>
<dbReference type="PROSITE" id="PS50113">
    <property type="entry name" value="PAC"/>
    <property type="match status" value="2"/>
</dbReference>
<comment type="caution">
    <text evidence="11">The sequence shown here is derived from an EMBL/GenBank/DDBJ whole genome shotgun (WGS) entry which is preliminary data.</text>
</comment>
<dbReference type="InterPro" id="IPR011006">
    <property type="entry name" value="CheY-like_superfamily"/>
</dbReference>
<evidence type="ECO:0000256" key="1">
    <source>
        <dbReference type="ARBA" id="ARBA00000085"/>
    </source>
</evidence>
<keyword evidence="4" id="KW-0808">Transferase</keyword>
<dbReference type="PROSITE" id="PS50112">
    <property type="entry name" value="PAS"/>
    <property type="match status" value="2"/>
</dbReference>
<dbReference type="InterPro" id="IPR013655">
    <property type="entry name" value="PAS_fold_3"/>
</dbReference>
<dbReference type="Gene3D" id="3.30.565.10">
    <property type="entry name" value="Histidine kinase-like ATPase, C-terminal domain"/>
    <property type="match status" value="1"/>
</dbReference>
<evidence type="ECO:0000259" key="9">
    <source>
        <dbReference type="PROSITE" id="PS50112"/>
    </source>
</evidence>
<dbReference type="Pfam" id="PF00512">
    <property type="entry name" value="HisKA"/>
    <property type="match status" value="1"/>
</dbReference>
<dbReference type="Pfam" id="PF00072">
    <property type="entry name" value="Response_reg"/>
    <property type="match status" value="1"/>
</dbReference>
<dbReference type="PRINTS" id="PR00344">
    <property type="entry name" value="BCTRLSENSOR"/>
</dbReference>
<dbReference type="Pfam" id="PF08447">
    <property type="entry name" value="PAS_3"/>
    <property type="match status" value="2"/>
</dbReference>
<dbReference type="STRING" id="1193011.LEP1GSC058_1984"/>